<evidence type="ECO:0000313" key="1">
    <source>
        <dbReference type="EnsemblMetazoa" id="GPPI004712-PA"/>
    </source>
</evidence>
<sequence length="143" mass="16118">MSIVDNIRFKDTLTATILLREAFCNILWEIRQNAYYHATITTSTDVNLLNRIYDVKNQQWSLSINYGNNDDSRDDDGGSDGSGGGMAIKVLLDRLFAVILNVIAAYYRTGIIAIKKVAVKEDQLVELMKLFHIVPINSDVHLI</sequence>
<dbReference type="VEuPathDB" id="VectorBase:GPPI004712"/>
<proteinExistence type="predicted"/>
<dbReference type="EnsemblMetazoa" id="GPPI004712-RA">
    <property type="protein sequence ID" value="GPPI004712-PA"/>
    <property type="gene ID" value="GPPI004712"/>
</dbReference>
<organism evidence="1 2">
    <name type="scientific">Glossina palpalis gambiensis</name>
    <dbReference type="NCBI Taxonomy" id="67801"/>
    <lineage>
        <taxon>Eukaryota</taxon>
        <taxon>Metazoa</taxon>
        <taxon>Ecdysozoa</taxon>
        <taxon>Arthropoda</taxon>
        <taxon>Hexapoda</taxon>
        <taxon>Insecta</taxon>
        <taxon>Pterygota</taxon>
        <taxon>Neoptera</taxon>
        <taxon>Endopterygota</taxon>
        <taxon>Diptera</taxon>
        <taxon>Brachycera</taxon>
        <taxon>Muscomorpha</taxon>
        <taxon>Hippoboscoidea</taxon>
        <taxon>Glossinidae</taxon>
        <taxon>Glossina</taxon>
    </lineage>
</organism>
<dbReference type="Proteomes" id="UP000092460">
    <property type="component" value="Unassembled WGS sequence"/>
</dbReference>
<name>A0A1B0AQA2_9MUSC</name>
<keyword evidence="2" id="KW-1185">Reference proteome</keyword>
<reference evidence="2" key="1">
    <citation type="submission" date="2015-01" db="EMBL/GenBank/DDBJ databases">
        <authorList>
            <person name="Aksoy S."/>
            <person name="Warren W."/>
            <person name="Wilson R.K."/>
        </authorList>
    </citation>
    <scope>NUCLEOTIDE SEQUENCE [LARGE SCALE GENOMIC DNA]</scope>
    <source>
        <strain evidence="2">IAEA</strain>
    </source>
</reference>
<accession>A0A1B0AQA2</accession>
<dbReference type="AlphaFoldDB" id="A0A1B0AQA2"/>
<dbReference type="EMBL" id="JXJN01001775">
    <property type="status" value="NOT_ANNOTATED_CDS"/>
    <property type="molecule type" value="Genomic_DNA"/>
</dbReference>
<protein>
    <submittedName>
        <fullName evidence="1">Uncharacterized protein</fullName>
    </submittedName>
</protein>
<reference evidence="1" key="2">
    <citation type="submission" date="2020-05" db="UniProtKB">
        <authorList>
            <consortium name="EnsemblMetazoa"/>
        </authorList>
    </citation>
    <scope>IDENTIFICATION</scope>
    <source>
        <strain evidence="1">IAEA</strain>
    </source>
</reference>
<evidence type="ECO:0000313" key="2">
    <source>
        <dbReference type="Proteomes" id="UP000092460"/>
    </source>
</evidence>